<sequence>MPDLSVQLTAPNGKKYRQPTGLFINNEWVKSITGQKITSFNPADESEIASVYAASAKDVDAAVKAARAAMRNPEWRDMSPSDRGSLIITLSTIIAEHRDILATIETWDNGKIYYDAVADVREAEALFKYYGGYADKIHGQVIDISAAKFAYTLKEPIGVCGQIIAWNYPLVTAATKLGPALACGNAVVLKASEQTPLSILYLANLIKEAGFPPGVVNIINGYGREAGAAIAAHEDVDKVSFTGSTSIGKEVMKLAAGTMKNITLETGGKSPLLVFEDADLDQAVKWAHFGIMSNQGQICTATSRILVQDSIYDRFIDAFMKKVKEVSVVGDPFAETTFQGPQVSKAQYERVLGYVQIGKAEGATLISGGEAFTSAHPFGKGFFITPTVFTNVNPSMRIYREEIFGPFCVIASFKTEDEAIHLANSTTYGLGSAIFTTNLERAHKLARRIEAGMVWINSSQDSDYRVPFGGHKLSGLGTELGEEGLLAYCQTKSIHVNLGTRL</sequence>
<keyword evidence="3" id="KW-0520">NAD</keyword>
<feature type="active site" evidence="5">
    <location>
        <position position="265"/>
    </location>
</feature>
<dbReference type="InterPro" id="IPR016163">
    <property type="entry name" value="Ald_DH_C"/>
</dbReference>
<gene>
    <name evidence="8" type="ORF">DSL72_008259</name>
</gene>
<evidence type="ECO:0000259" key="7">
    <source>
        <dbReference type="Pfam" id="PF00171"/>
    </source>
</evidence>
<comment type="similarity">
    <text evidence="1 6">Belongs to the aldehyde dehydrogenase family.</text>
</comment>
<dbReference type="GO" id="GO:0004029">
    <property type="term" value="F:aldehyde dehydrogenase (NAD+) activity"/>
    <property type="evidence" value="ECO:0007669"/>
    <property type="project" value="UniProtKB-EC"/>
</dbReference>
<protein>
    <recommendedName>
        <fullName evidence="4">aldehyde dehydrogenase (NAD(+))</fullName>
        <ecNumber evidence="4">1.2.1.3</ecNumber>
    </recommendedName>
</protein>
<organism evidence="8 9">
    <name type="scientific">Monilinia vaccinii-corymbosi</name>
    <dbReference type="NCBI Taxonomy" id="61207"/>
    <lineage>
        <taxon>Eukaryota</taxon>
        <taxon>Fungi</taxon>
        <taxon>Dikarya</taxon>
        <taxon>Ascomycota</taxon>
        <taxon>Pezizomycotina</taxon>
        <taxon>Leotiomycetes</taxon>
        <taxon>Helotiales</taxon>
        <taxon>Sclerotiniaceae</taxon>
        <taxon>Monilinia</taxon>
    </lineage>
</organism>
<dbReference type="FunFam" id="3.40.309.10:FF:000012">
    <property type="entry name" value="Betaine aldehyde dehydrogenase"/>
    <property type="match status" value="1"/>
</dbReference>
<evidence type="ECO:0000256" key="3">
    <source>
        <dbReference type="ARBA" id="ARBA00023027"/>
    </source>
</evidence>
<reference evidence="8" key="1">
    <citation type="submission" date="2020-10" db="EMBL/GenBank/DDBJ databases">
        <title>Genome Sequence of Monilinia vaccinii-corymbosi Sheds Light on Mummy Berry Disease Infection of Blueberry and Mating Type.</title>
        <authorList>
            <person name="Yow A.G."/>
            <person name="Zhang Y."/>
            <person name="Bansal K."/>
            <person name="Eacker S.M."/>
            <person name="Sullivan S."/>
            <person name="Liachko I."/>
            <person name="Cubeta M.A."/>
            <person name="Rollins J.A."/>
            <person name="Ashrafi H."/>
        </authorList>
    </citation>
    <scope>NUCLEOTIDE SEQUENCE</scope>
    <source>
        <strain evidence="8">RL-1</strain>
    </source>
</reference>
<keyword evidence="9" id="KW-1185">Reference proteome</keyword>
<dbReference type="SUPFAM" id="SSF53720">
    <property type="entry name" value="ALDH-like"/>
    <property type="match status" value="1"/>
</dbReference>
<dbReference type="AlphaFoldDB" id="A0A8A3PK74"/>
<dbReference type="OrthoDB" id="310895at2759"/>
<keyword evidence="2 6" id="KW-0560">Oxidoreductase</keyword>
<dbReference type="FunFam" id="3.40.605.10:FF:000050">
    <property type="entry name" value="Aldehyde dehydrogenase, mitochondrial"/>
    <property type="match status" value="1"/>
</dbReference>
<dbReference type="EC" id="1.2.1.3" evidence="4"/>
<dbReference type="InterPro" id="IPR016162">
    <property type="entry name" value="Ald_DH_N"/>
</dbReference>
<dbReference type="InterPro" id="IPR029510">
    <property type="entry name" value="Ald_DH_CS_GLU"/>
</dbReference>
<evidence type="ECO:0000256" key="6">
    <source>
        <dbReference type="RuleBase" id="RU003345"/>
    </source>
</evidence>
<dbReference type="InterPro" id="IPR016161">
    <property type="entry name" value="Ald_DH/histidinol_DH"/>
</dbReference>
<dbReference type="GO" id="GO:0006598">
    <property type="term" value="P:polyamine catabolic process"/>
    <property type="evidence" value="ECO:0007669"/>
    <property type="project" value="TreeGrafter"/>
</dbReference>
<dbReference type="Gene3D" id="3.40.309.10">
    <property type="entry name" value="Aldehyde Dehydrogenase, Chain A, domain 2"/>
    <property type="match status" value="1"/>
</dbReference>
<dbReference type="Proteomes" id="UP000672032">
    <property type="component" value="Chromosome 5"/>
</dbReference>
<dbReference type="Gene3D" id="3.40.605.10">
    <property type="entry name" value="Aldehyde Dehydrogenase, Chain A, domain 1"/>
    <property type="match status" value="1"/>
</dbReference>
<evidence type="ECO:0000256" key="2">
    <source>
        <dbReference type="ARBA" id="ARBA00023002"/>
    </source>
</evidence>
<accession>A0A8A3PK74</accession>
<dbReference type="EMBL" id="CP063409">
    <property type="protein sequence ID" value="QSZ35389.1"/>
    <property type="molecule type" value="Genomic_DNA"/>
</dbReference>
<dbReference type="PROSITE" id="PS00687">
    <property type="entry name" value="ALDEHYDE_DEHYDR_GLU"/>
    <property type="match status" value="1"/>
</dbReference>
<evidence type="ECO:0000313" key="8">
    <source>
        <dbReference type="EMBL" id="QSZ35389.1"/>
    </source>
</evidence>
<dbReference type="PANTHER" id="PTHR43720">
    <property type="entry name" value="2-AMINOMUCONIC SEMIALDEHYDE DEHYDROGENASE"/>
    <property type="match status" value="1"/>
</dbReference>
<evidence type="ECO:0000313" key="9">
    <source>
        <dbReference type="Proteomes" id="UP000672032"/>
    </source>
</evidence>
<name>A0A8A3PK74_9HELO</name>
<proteinExistence type="inferred from homology"/>
<feature type="domain" description="Aldehyde dehydrogenase" evidence="7">
    <location>
        <begin position="28"/>
        <end position="494"/>
    </location>
</feature>
<dbReference type="PANTHER" id="PTHR43720:SF2">
    <property type="entry name" value="2-AMINOMUCONIC SEMIALDEHYDE DEHYDROGENASE"/>
    <property type="match status" value="1"/>
</dbReference>
<dbReference type="Pfam" id="PF00171">
    <property type="entry name" value="Aldedh"/>
    <property type="match status" value="1"/>
</dbReference>
<dbReference type="InterPro" id="IPR015590">
    <property type="entry name" value="Aldehyde_DH_dom"/>
</dbReference>
<evidence type="ECO:0000256" key="1">
    <source>
        <dbReference type="ARBA" id="ARBA00009986"/>
    </source>
</evidence>
<evidence type="ECO:0000256" key="5">
    <source>
        <dbReference type="PROSITE-ProRule" id="PRU10007"/>
    </source>
</evidence>
<evidence type="ECO:0000256" key="4">
    <source>
        <dbReference type="ARBA" id="ARBA00024226"/>
    </source>
</evidence>